<name>M7B3N8_CHEMY</name>
<protein>
    <submittedName>
        <fullName evidence="1">Uncharacterized protein</fullName>
    </submittedName>
</protein>
<dbReference type="Proteomes" id="UP000031443">
    <property type="component" value="Unassembled WGS sequence"/>
</dbReference>
<keyword evidence="2" id="KW-1185">Reference proteome</keyword>
<dbReference type="EMBL" id="KB552014">
    <property type="protein sequence ID" value="EMP30110.1"/>
    <property type="molecule type" value="Genomic_DNA"/>
</dbReference>
<sequence length="82" mass="9109">MTVSLSRYCSIDGKPEKESYASALLPVPEPGVELYQPLTVEEYLELLPDEYPEELLELSPGKHPEELLELLAAEYLEDSAGA</sequence>
<evidence type="ECO:0000313" key="2">
    <source>
        <dbReference type="Proteomes" id="UP000031443"/>
    </source>
</evidence>
<dbReference type="AlphaFoldDB" id="M7B3N8"/>
<gene>
    <name evidence="1" type="ORF">UY3_12811</name>
</gene>
<evidence type="ECO:0000313" key="1">
    <source>
        <dbReference type="EMBL" id="EMP30110.1"/>
    </source>
</evidence>
<reference evidence="2" key="1">
    <citation type="journal article" date="2013" name="Nat. Genet.">
        <title>The draft genomes of soft-shell turtle and green sea turtle yield insights into the development and evolution of the turtle-specific body plan.</title>
        <authorList>
            <person name="Wang Z."/>
            <person name="Pascual-Anaya J."/>
            <person name="Zadissa A."/>
            <person name="Li W."/>
            <person name="Niimura Y."/>
            <person name="Huang Z."/>
            <person name="Li C."/>
            <person name="White S."/>
            <person name="Xiong Z."/>
            <person name="Fang D."/>
            <person name="Wang B."/>
            <person name="Ming Y."/>
            <person name="Chen Y."/>
            <person name="Zheng Y."/>
            <person name="Kuraku S."/>
            <person name="Pignatelli M."/>
            <person name="Herrero J."/>
            <person name="Beal K."/>
            <person name="Nozawa M."/>
            <person name="Li Q."/>
            <person name="Wang J."/>
            <person name="Zhang H."/>
            <person name="Yu L."/>
            <person name="Shigenobu S."/>
            <person name="Wang J."/>
            <person name="Liu J."/>
            <person name="Flicek P."/>
            <person name="Searle S."/>
            <person name="Wang J."/>
            <person name="Kuratani S."/>
            <person name="Yin Y."/>
            <person name="Aken B."/>
            <person name="Zhang G."/>
            <person name="Irie N."/>
        </authorList>
    </citation>
    <scope>NUCLEOTIDE SEQUENCE [LARGE SCALE GENOMIC DNA]</scope>
</reference>
<organism evidence="1 2">
    <name type="scientific">Chelonia mydas</name>
    <name type="common">Green sea-turtle</name>
    <name type="synonym">Chelonia agassizi</name>
    <dbReference type="NCBI Taxonomy" id="8469"/>
    <lineage>
        <taxon>Eukaryota</taxon>
        <taxon>Metazoa</taxon>
        <taxon>Chordata</taxon>
        <taxon>Craniata</taxon>
        <taxon>Vertebrata</taxon>
        <taxon>Euteleostomi</taxon>
        <taxon>Archelosauria</taxon>
        <taxon>Testudinata</taxon>
        <taxon>Testudines</taxon>
        <taxon>Cryptodira</taxon>
        <taxon>Durocryptodira</taxon>
        <taxon>Americhelydia</taxon>
        <taxon>Chelonioidea</taxon>
        <taxon>Cheloniidae</taxon>
        <taxon>Chelonia</taxon>
    </lineage>
</organism>
<accession>M7B3N8</accession>
<proteinExistence type="predicted"/>